<organism evidence="2 3">
    <name type="scientific">Paenibacillus chitinolyticus</name>
    <dbReference type="NCBI Taxonomy" id="79263"/>
    <lineage>
        <taxon>Bacteria</taxon>
        <taxon>Bacillati</taxon>
        <taxon>Bacillota</taxon>
        <taxon>Bacilli</taxon>
        <taxon>Bacillales</taxon>
        <taxon>Paenibacillaceae</taxon>
        <taxon>Paenibacillus</taxon>
    </lineage>
</organism>
<dbReference type="OrthoDB" id="2618167at2"/>
<evidence type="ECO:0000313" key="1">
    <source>
        <dbReference type="EMBL" id="MCY9597412.1"/>
    </source>
</evidence>
<dbReference type="Proteomes" id="UP001527202">
    <property type="component" value="Unassembled WGS sequence"/>
</dbReference>
<evidence type="ECO:0000313" key="3">
    <source>
        <dbReference type="Proteomes" id="UP000288943"/>
    </source>
</evidence>
<evidence type="ECO:0000313" key="4">
    <source>
        <dbReference type="Proteomes" id="UP001527202"/>
    </source>
</evidence>
<keyword evidence="4" id="KW-1185">Reference proteome</keyword>
<dbReference type="Proteomes" id="UP000288943">
    <property type="component" value="Chromosome"/>
</dbReference>
<name>A0A410WTY8_9BACL</name>
<dbReference type="AlphaFoldDB" id="A0A410WTY8"/>
<reference evidence="2 3" key="1">
    <citation type="submission" date="2018-01" db="EMBL/GenBank/DDBJ databases">
        <title>The whole genome sequencing and assembly of Paenibacillus chitinolyticus KCCM 41400 strain.</title>
        <authorList>
            <person name="Kim J.-Y."/>
            <person name="Park M.-K."/>
            <person name="Lee Y.-J."/>
            <person name="Yi H."/>
            <person name="Bahn Y.-S."/>
            <person name="Kim J.F."/>
            <person name="Lee D.-W."/>
        </authorList>
    </citation>
    <scope>NUCLEOTIDE SEQUENCE [LARGE SCALE GENOMIC DNA]</scope>
    <source>
        <strain evidence="2 3">KCCM 41400</strain>
    </source>
</reference>
<dbReference type="EMBL" id="JAMDMJ010000021">
    <property type="protein sequence ID" value="MCY9597412.1"/>
    <property type="molecule type" value="Genomic_DNA"/>
</dbReference>
<gene>
    <name evidence="1" type="ORF">M5X16_16750</name>
    <name evidence="2" type="ORF">PC41400_08995</name>
</gene>
<evidence type="ECO:0000313" key="2">
    <source>
        <dbReference type="EMBL" id="QAV17790.1"/>
    </source>
</evidence>
<protein>
    <submittedName>
        <fullName evidence="2">Uncharacterized protein</fullName>
    </submittedName>
</protein>
<sequence length="88" mass="10550">MKLIEKIERIFRDLKFEKELINDTFVFVCNGKYRKVTFIKKLESFVIEYADSYDEAEKNLYEDGDLYPISLGENELINRMRNELVDSL</sequence>
<dbReference type="GeneID" id="95374945"/>
<dbReference type="EMBL" id="CP026520">
    <property type="protein sequence ID" value="QAV17790.1"/>
    <property type="molecule type" value="Genomic_DNA"/>
</dbReference>
<dbReference type="RefSeq" id="WP_042231079.1">
    <property type="nucleotide sequence ID" value="NZ_CP026520.1"/>
</dbReference>
<reference evidence="1 4" key="2">
    <citation type="submission" date="2022-05" db="EMBL/GenBank/DDBJ databases">
        <title>Genome Sequencing of Bee-Associated Microbes.</title>
        <authorList>
            <person name="Dunlap C."/>
        </authorList>
    </citation>
    <scope>NUCLEOTIDE SEQUENCE [LARGE SCALE GENOMIC DNA]</scope>
    <source>
        <strain evidence="1 4">NRRL B-23120</strain>
    </source>
</reference>
<dbReference type="KEGG" id="pchi:PC41400_08995"/>
<proteinExistence type="predicted"/>
<accession>A0A410WTY8</accession>